<dbReference type="EMBL" id="KI968778">
    <property type="protein sequence ID" value="EUN23840.1"/>
    <property type="molecule type" value="Genomic_DNA"/>
</dbReference>
<feature type="compositionally biased region" description="Polar residues" evidence="1">
    <location>
        <begin position="126"/>
        <end position="142"/>
    </location>
</feature>
<dbReference type="Proteomes" id="UP000054337">
    <property type="component" value="Unassembled WGS sequence"/>
</dbReference>
<protein>
    <submittedName>
        <fullName evidence="2">Uncharacterized protein</fullName>
    </submittedName>
</protein>
<organism evidence="2 3">
    <name type="scientific">Bipolaris victoriae (strain FI3)</name>
    <name type="common">Victoria blight of oats agent</name>
    <name type="synonym">Cochliobolus victoriae</name>
    <dbReference type="NCBI Taxonomy" id="930091"/>
    <lineage>
        <taxon>Eukaryota</taxon>
        <taxon>Fungi</taxon>
        <taxon>Dikarya</taxon>
        <taxon>Ascomycota</taxon>
        <taxon>Pezizomycotina</taxon>
        <taxon>Dothideomycetes</taxon>
        <taxon>Pleosporomycetidae</taxon>
        <taxon>Pleosporales</taxon>
        <taxon>Pleosporineae</taxon>
        <taxon>Pleosporaceae</taxon>
        <taxon>Bipolaris</taxon>
    </lineage>
</organism>
<dbReference type="AlphaFoldDB" id="W7ED49"/>
<evidence type="ECO:0000313" key="2">
    <source>
        <dbReference type="EMBL" id="EUN23840.1"/>
    </source>
</evidence>
<evidence type="ECO:0000313" key="3">
    <source>
        <dbReference type="Proteomes" id="UP000054337"/>
    </source>
</evidence>
<dbReference type="GeneID" id="26256908"/>
<feature type="region of interest" description="Disordered" evidence="1">
    <location>
        <begin position="1"/>
        <end position="44"/>
    </location>
</feature>
<feature type="compositionally biased region" description="Basic and acidic residues" evidence="1">
    <location>
        <begin position="173"/>
        <end position="184"/>
    </location>
</feature>
<reference evidence="2 3" key="1">
    <citation type="journal article" date="2013" name="PLoS Genet.">
        <title>Comparative genome structure, secondary metabolite, and effector coding capacity across Cochliobolus pathogens.</title>
        <authorList>
            <person name="Condon B.J."/>
            <person name="Leng Y."/>
            <person name="Wu D."/>
            <person name="Bushley K.E."/>
            <person name="Ohm R.A."/>
            <person name="Otillar R."/>
            <person name="Martin J."/>
            <person name="Schackwitz W."/>
            <person name="Grimwood J."/>
            <person name="MohdZainudin N."/>
            <person name="Xue C."/>
            <person name="Wang R."/>
            <person name="Manning V.A."/>
            <person name="Dhillon B."/>
            <person name="Tu Z.J."/>
            <person name="Steffenson B.J."/>
            <person name="Salamov A."/>
            <person name="Sun H."/>
            <person name="Lowry S."/>
            <person name="LaButti K."/>
            <person name="Han J."/>
            <person name="Copeland A."/>
            <person name="Lindquist E."/>
            <person name="Barry K."/>
            <person name="Schmutz J."/>
            <person name="Baker S.E."/>
            <person name="Ciuffetti L.M."/>
            <person name="Grigoriev I.V."/>
            <person name="Zhong S."/>
            <person name="Turgeon B.G."/>
        </authorList>
    </citation>
    <scope>NUCLEOTIDE SEQUENCE [LARGE SCALE GENOMIC DNA]</scope>
    <source>
        <strain evidence="2 3">FI3</strain>
    </source>
</reference>
<feature type="region of interest" description="Disordered" evidence="1">
    <location>
        <begin position="72"/>
        <end position="100"/>
    </location>
</feature>
<dbReference type="RefSeq" id="XP_014553420.1">
    <property type="nucleotide sequence ID" value="XM_014697934.1"/>
</dbReference>
<keyword evidence="3" id="KW-1185">Reference proteome</keyword>
<sequence>MTTYTQQQTPSSINTLYTGPAQGQTSNPAKQYTALPPSSTSKKTYPTIFTLPHIGRELHPQELLDARNLTRAESSTTKNNNYSLYTNDSTATSTSTNTNPEYSISTLLQKLTTFLTNFFLRSHTNKNPSAATASNTPGSPQNHPHEPTFPPFLLPYTPAPSSYPSSSFSSGTESDKEPTREKQKQKQKQKRCWVGRPRGAILRPRDRYYARGLCDKHGSEGFWRICGFIMERKGWRCG</sequence>
<dbReference type="HOGENOM" id="CLU_1224654_0_0_1"/>
<proteinExistence type="predicted"/>
<dbReference type="OrthoDB" id="3693607at2759"/>
<feature type="compositionally biased region" description="Low complexity" evidence="1">
    <location>
        <begin position="86"/>
        <end position="99"/>
    </location>
</feature>
<feature type="compositionally biased region" description="Polar residues" evidence="1">
    <location>
        <begin position="72"/>
        <end position="85"/>
    </location>
</feature>
<feature type="region of interest" description="Disordered" evidence="1">
    <location>
        <begin position="126"/>
        <end position="196"/>
    </location>
</feature>
<accession>W7ED49</accession>
<feature type="compositionally biased region" description="Low complexity" evidence="1">
    <location>
        <begin position="154"/>
        <end position="170"/>
    </location>
</feature>
<evidence type="ECO:0000256" key="1">
    <source>
        <dbReference type="SAM" id="MobiDB-lite"/>
    </source>
</evidence>
<gene>
    <name evidence="2" type="ORF">COCVIDRAFT_40548</name>
</gene>
<name>W7ED49_BIPV3</name>